<comment type="caution">
    <text evidence="5">The sequence shown here is derived from an EMBL/GenBank/DDBJ whole genome shotgun (WGS) entry which is preliminary data.</text>
</comment>
<dbReference type="AlphaFoldDB" id="A0A813BQB6"/>
<evidence type="ECO:0000313" key="6">
    <source>
        <dbReference type="Proteomes" id="UP000601435"/>
    </source>
</evidence>
<organism evidence="5 6">
    <name type="scientific">Symbiodinium necroappetens</name>
    <dbReference type="NCBI Taxonomy" id="1628268"/>
    <lineage>
        <taxon>Eukaryota</taxon>
        <taxon>Sar</taxon>
        <taxon>Alveolata</taxon>
        <taxon>Dinophyceae</taxon>
        <taxon>Suessiales</taxon>
        <taxon>Symbiodiniaceae</taxon>
        <taxon>Symbiodinium</taxon>
    </lineage>
</organism>
<dbReference type="InterPro" id="IPR056301">
    <property type="entry name" value="GWD-like_N_Ig"/>
</dbReference>
<dbReference type="OrthoDB" id="10371447at2759"/>
<keyword evidence="2" id="KW-0119">Carbohydrate metabolism</keyword>
<gene>
    <name evidence="5" type="primary">GWD1</name>
    <name evidence="5" type="ORF">SNEC2469_LOCUS31404</name>
</gene>
<evidence type="ECO:0000259" key="4">
    <source>
        <dbReference type="Pfam" id="PF23166"/>
    </source>
</evidence>
<keyword evidence="6" id="KW-1185">Reference proteome</keyword>
<evidence type="ECO:0000256" key="1">
    <source>
        <dbReference type="ARBA" id="ARBA00022723"/>
    </source>
</evidence>
<dbReference type="GO" id="GO:0046872">
    <property type="term" value="F:metal ion binding"/>
    <property type="evidence" value="ECO:0007669"/>
    <property type="project" value="UniProtKB-KW"/>
</dbReference>
<feature type="domain" description="Alpha-glucan water dikinase-like N-terminal Ig-like" evidence="4">
    <location>
        <begin position="8"/>
        <end position="124"/>
    </location>
</feature>
<reference evidence="5" key="1">
    <citation type="submission" date="2021-02" db="EMBL/GenBank/DDBJ databases">
        <authorList>
            <person name="Dougan E. K."/>
            <person name="Rhodes N."/>
            <person name="Thang M."/>
            <person name="Chan C."/>
        </authorList>
    </citation>
    <scope>NUCLEOTIDE SEQUENCE</scope>
</reference>
<evidence type="ECO:0000256" key="3">
    <source>
        <dbReference type="SAM" id="MobiDB-lite"/>
    </source>
</evidence>
<name>A0A813BQB6_9DINO</name>
<proteinExistence type="predicted"/>
<accession>A0A813BQB6</accession>
<evidence type="ECO:0000313" key="5">
    <source>
        <dbReference type="EMBL" id="CAE7916229.1"/>
    </source>
</evidence>
<feature type="region of interest" description="Disordered" evidence="3">
    <location>
        <begin position="261"/>
        <end position="284"/>
    </location>
</feature>
<dbReference type="Pfam" id="PF23166">
    <property type="entry name" value="Ig_N_CWD1"/>
    <property type="match status" value="1"/>
</dbReference>
<evidence type="ECO:0000256" key="2">
    <source>
        <dbReference type="ARBA" id="ARBA00023277"/>
    </source>
</evidence>
<dbReference type="PANTHER" id="PTHR46999">
    <property type="entry name" value="ALPHA-GLUCAN WATER DIKINASE 1, CHLOROPLASTIC-RELATED"/>
    <property type="match status" value="1"/>
</dbReference>
<dbReference type="PANTHER" id="PTHR46999:SF1">
    <property type="entry name" value="ALPHA-GLUCAN WATER DIKINASE 1, CHLOROPLASTIC"/>
    <property type="match status" value="1"/>
</dbReference>
<dbReference type="EMBL" id="CAJNJA010075953">
    <property type="protein sequence ID" value="CAE7916229.1"/>
    <property type="molecule type" value="Genomic_DNA"/>
</dbReference>
<feature type="non-terminal residue" evidence="5">
    <location>
        <position position="1"/>
    </location>
</feature>
<dbReference type="Proteomes" id="UP000601435">
    <property type="component" value="Unassembled WGS sequence"/>
</dbReference>
<keyword evidence="1" id="KW-0479">Metal-binding</keyword>
<protein>
    <submittedName>
        <fullName evidence="5">GWD1 protein</fullName>
    </submittedName>
</protein>
<sequence>MISASLGKHSVNVDVVSDSDDGGWMVFDITATGFGSGDMFLHWGVGKQHAEEWIVPVEIQARTTPTANRVPGALQTPFPPPDGQNGRKVRLEINVDAGLKGCQFVLHKKPNEWLKNGSRNFFLDFSKVADSRGFRELVTEATKANPAAKVSCYSSSGVEVAVLAASEGECCNVQAIVRSERDLVLQYGPAGDDRRWTSSTRLSLQNSGGDIYKGEIKIEAQNLNKYLMFVLHDPSVNQWLKDAGRDFSFELPRDICKTVTAKPPEPAQTFDPAPRLQRRASKLF</sequence>